<keyword evidence="1" id="KW-0812">Transmembrane</keyword>
<name>G2J987_9BURK</name>
<keyword evidence="4" id="KW-1185">Reference proteome</keyword>
<evidence type="ECO:0000256" key="1">
    <source>
        <dbReference type="SAM" id="Phobius"/>
    </source>
</evidence>
<dbReference type="Pfam" id="PF04917">
    <property type="entry name" value="Shufflon_N"/>
    <property type="match status" value="1"/>
</dbReference>
<dbReference type="InterPro" id="IPR007001">
    <property type="entry name" value="Shufflon_N"/>
</dbReference>
<evidence type="ECO:0000313" key="4">
    <source>
        <dbReference type="Proteomes" id="UP000054051"/>
    </source>
</evidence>
<proteinExistence type="predicted"/>
<sequence length="431" mass="46694">MSARIRDSKSQNAQQGFTALEMLVVLIVTIAALGLGAQYLSGYADNLTNQSAAEHQKTVSDAAVQYIKDHYAALLGAASPTRPAVVTVPMLKRTGYLPAAFSDQNPFGQEYRVLALKPAEKKLETLIVSTGGETIPELGIRRIAQLVGARGGFISSKDVTYAQGSYGGWRMPLSNYHISPGAGHLATALFFDDAALTSDYLYRNPVAGHPELNRMNTALDMGGHDVKNGGWVSVKNVDAEIDVRAMRNVYAQGDIISEARTISYGYMQAKGGLYSHKDVHAIGNISSEKHIQANGWIQANGRLVAGEYLQINGVAREGYYCWPTGLIGRSSTDGNLLACQNDNIWRSPHGLAFTGWQQVGLSGYTEHSGLLVATSCHNCPLVGYTSGVPRFAISQRDKYGQGKVSGTMPIMRGETWGFYGAEQVWLMSFRD</sequence>
<protein>
    <submittedName>
        <fullName evidence="3">Type IV pilus protein PilV</fullName>
    </submittedName>
</protein>
<evidence type="ECO:0000313" key="3">
    <source>
        <dbReference type="EMBL" id="CCD29334.1"/>
    </source>
</evidence>
<keyword evidence="1" id="KW-1133">Transmembrane helix</keyword>
<dbReference type="RefSeq" id="WP_006682551.1">
    <property type="nucleotide sequence ID" value="NZ_CAFB01000039.1"/>
</dbReference>
<feature type="transmembrane region" description="Helical" evidence="1">
    <location>
        <begin position="20"/>
        <end position="40"/>
    </location>
</feature>
<dbReference type="eggNOG" id="COG2165">
    <property type="taxonomic scope" value="Bacteria"/>
</dbReference>
<dbReference type="AlphaFoldDB" id="G2J987"/>
<accession>G2J987</accession>
<comment type="caution">
    <text evidence="3">The sequence shown here is derived from an EMBL/GenBank/DDBJ whole genome shotgun (WGS) entry which is preliminary data.</text>
</comment>
<evidence type="ECO:0000259" key="2">
    <source>
        <dbReference type="Pfam" id="PF04917"/>
    </source>
</evidence>
<gene>
    <name evidence="3" type="ORF">CAGGBEG34_220085</name>
</gene>
<organism evidence="3 4">
    <name type="scientific">Candidatus Glomeribacter gigasporarum BEG34</name>
    <dbReference type="NCBI Taxonomy" id="1070319"/>
    <lineage>
        <taxon>Bacteria</taxon>
        <taxon>Pseudomonadati</taxon>
        <taxon>Pseudomonadota</taxon>
        <taxon>Betaproteobacteria</taxon>
        <taxon>Burkholderiales</taxon>
        <taxon>Burkholderiaceae</taxon>
        <taxon>Candidatus Glomeribacter</taxon>
    </lineage>
</organism>
<dbReference type="EMBL" id="CAFB01000039">
    <property type="protein sequence ID" value="CCD29334.1"/>
    <property type="molecule type" value="Genomic_DNA"/>
</dbReference>
<keyword evidence="1" id="KW-0472">Membrane</keyword>
<reference evidence="3 4" key="1">
    <citation type="submission" date="2011-08" db="EMBL/GenBank/DDBJ databases">
        <title>The genome of the obligate endobacterium of an arbuscular mycorrhizal fungus reveals an interphylum network of nutritional interactions.</title>
        <authorList>
            <person name="Ghignone S."/>
            <person name="Salvioli A."/>
            <person name="Anca I."/>
            <person name="Lumini E."/>
            <person name="Ortu G."/>
            <person name="Petiti L."/>
            <person name="Cruveiller S."/>
            <person name="Bianciotto V."/>
            <person name="Piffanelli P."/>
            <person name="Lanfranco L."/>
            <person name="Bonfante P."/>
        </authorList>
    </citation>
    <scope>NUCLEOTIDE SEQUENCE [LARGE SCALE GENOMIC DNA]</scope>
    <source>
        <strain evidence="3 4">BEG34</strain>
    </source>
</reference>
<feature type="domain" description="Bacterial shufflon protein N-terminal" evidence="2">
    <location>
        <begin position="44"/>
        <end position="341"/>
    </location>
</feature>
<dbReference type="OrthoDB" id="7220054at2"/>
<dbReference type="Proteomes" id="UP000054051">
    <property type="component" value="Unassembled WGS sequence"/>
</dbReference>
<dbReference type="STRING" id="1070319.CAGGBEG34_220085"/>